<dbReference type="Pfam" id="PF01656">
    <property type="entry name" value="CbiA"/>
    <property type="match status" value="1"/>
</dbReference>
<keyword evidence="3 9" id="KW-0169">Cobalamin biosynthesis</keyword>
<feature type="site" description="Increases nucleophilicity of active site Cys" evidence="9">
    <location>
        <position position="427"/>
    </location>
</feature>
<evidence type="ECO:0000256" key="2">
    <source>
        <dbReference type="ARBA" id="ARBA00006205"/>
    </source>
</evidence>
<dbReference type="Pfam" id="PF07685">
    <property type="entry name" value="GATase_3"/>
    <property type="match status" value="1"/>
</dbReference>
<evidence type="ECO:0000256" key="9">
    <source>
        <dbReference type="HAMAP-Rule" id="MF_00027"/>
    </source>
</evidence>
<dbReference type="SUPFAM" id="SSF52317">
    <property type="entry name" value="Class I glutamine amidotransferase-like"/>
    <property type="match status" value="1"/>
</dbReference>
<comment type="caution">
    <text evidence="12">The sequence shown here is derived from an EMBL/GenBank/DDBJ whole genome shotgun (WGS) entry which is preliminary data.</text>
</comment>
<dbReference type="NCBIfam" id="TIGR00379">
    <property type="entry name" value="cobB"/>
    <property type="match status" value="1"/>
</dbReference>
<dbReference type="PANTHER" id="PTHR43873:SF1">
    <property type="entry name" value="COBYRINATE A,C-DIAMIDE SYNTHASE"/>
    <property type="match status" value="1"/>
</dbReference>
<reference evidence="12 13" key="1">
    <citation type="submission" date="2018-12" db="EMBL/GenBank/DDBJ databases">
        <title>bacterium Hansschlegelia zhihuaiae S113.</title>
        <authorList>
            <person name="He J."/>
        </authorList>
    </citation>
    <scope>NUCLEOTIDE SEQUENCE [LARGE SCALE GENOMIC DNA]</scope>
    <source>
        <strain evidence="12 13">S 113</strain>
    </source>
</reference>
<comment type="function">
    <text evidence="9">Catalyzes the ATP-dependent amidation of the two carboxylate groups at positions a and c of hydrogenobyrinate, using either L-glutamine or ammonia as the nitrogen source.</text>
</comment>
<keyword evidence="5 9" id="KW-0547">Nucleotide-binding</keyword>
<dbReference type="InterPro" id="IPR029062">
    <property type="entry name" value="Class_I_gatase-like"/>
</dbReference>
<feature type="active site" description="Nucleophile" evidence="9">
    <location>
        <position position="329"/>
    </location>
</feature>
<comment type="miscellaneous">
    <text evidence="9">The a and c carboxylates of hydrogenobyrinate are activated for nucleophilic attack via formation of a phosphorylated intermediate by ATP. CobB catalyzes first the amidation of the c-carboxylate, and then that of the a-carboxylate.</text>
</comment>
<dbReference type="GO" id="GO:0009236">
    <property type="term" value="P:cobalamin biosynthetic process"/>
    <property type="evidence" value="ECO:0007669"/>
    <property type="project" value="UniProtKB-UniRule"/>
</dbReference>
<evidence type="ECO:0000313" key="13">
    <source>
        <dbReference type="Proteomes" id="UP000289708"/>
    </source>
</evidence>
<evidence type="ECO:0000259" key="10">
    <source>
        <dbReference type="Pfam" id="PF01656"/>
    </source>
</evidence>
<dbReference type="GO" id="GO:0042242">
    <property type="term" value="F:cobyrinic acid a,c-diamide synthase activity"/>
    <property type="evidence" value="ECO:0007669"/>
    <property type="project" value="InterPro"/>
</dbReference>
<organism evidence="12 13">
    <name type="scientific">Hansschlegelia zhihuaiae</name>
    <dbReference type="NCBI Taxonomy" id="405005"/>
    <lineage>
        <taxon>Bacteria</taxon>
        <taxon>Pseudomonadati</taxon>
        <taxon>Pseudomonadota</taxon>
        <taxon>Alphaproteobacteria</taxon>
        <taxon>Hyphomicrobiales</taxon>
        <taxon>Methylopilaceae</taxon>
        <taxon>Hansschlegelia</taxon>
    </lineage>
</organism>
<dbReference type="EMBL" id="RYFI01000006">
    <property type="protein sequence ID" value="RXF73848.1"/>
    <property type="molecule type" value="Genomic_DNA"/>
</dbReference>
<name>A0A4Q0MJW3_9HYPH</name>
<comment type="catalytic activity">
    <reaction evidence="9">
        <text>hydrogenobyrinate + 2 L-glutamine + 2 ATP + 2 H2O = hydrogenobyrinate a,c-diamide + 2 L-glutamate + 2 ADP + 2 phosphate + 2 H(+)</text>
        <dbReference type="Rhea" id="RHEA:12544"/>
        <dbReference type="ChEBI" id="CHEBI:15377"/>
        <dbReference type="ChEBI" id="CHEBI:15378"/>
        <dbReference type="ChEBI" id="CHEBI:29985"/>
        <dbReference type="ChEBI" id="CHEBI:30616"/>
        <dbReference type="ChEBI" id="CHEBI:43474"/>
        <dbReference type="ChEBI" id="CHEBI:58359"/>
        <dbReference type="ChEBI" id="CHEBI:77873"/>
        <dbReference type="ChEBI" id="CHEBI:77874"/>
        <dbReference type="ChEBI" id="CHEBI:456216"/>
        <dbReference type="EC" id="6.3.5.9"/>
    </reaction>
</comment>
<dbReference type="SUPFAM" id="SSF52540">
    <property type="entry name" value="P-loop containing nucleoside triphosphate hydrolases"/>
    <property type="match status" value="1"/>
</dbReference>
<sequence length="432" mass="44630">MTPGVVIAAPSSGSGKTILTLGLLRAFRDAGLVAGSAKIGPDYIDPRFHEAASGRPSVNLDGWAMRRDRILALAAQAGQGADILVVEGVMGLFDRPAEPGIEGDGGAASVAKTLGAPVVMVLDASGMAQSAGALAAGFRDFDRDVEFAGVILNRVASPRHEALSREGCAAAGVTVFGAVPRRAQLATPSRHLGLVQAEEVEGLEARIREAAELIAASVDLDALRAAARPFAKPSGAPAPFRPLGAGIAIASDVAFRFAYPHLLEGWRDAGAGISFFSPLADQAPDRSADAVFLPGGYPELHAGRIAAAADFRAGLRAAAKRGAAIYGECGGYMVLGEGLIDGEGRAHEMLGLLPLETSFATRRLHLGYRDARLVAAGPLGPAGDRLLAHEFHYATTVREGAAEPLFRLASGGTSGLRRGRVTGSFLHVIDRG</sequence>
<dbReference type="InterPro" id="IPR027417">
    <property type="entry name" value="P-loop_NTPase"/>
</dbReference>
<dbReference type="EC" id="6.3.5.9" evidence="9"/>
<comment type="similarity">
    <text evidence="9">Belongs to the CobB/CbiA family.</text>
</comment>
<evidence type="ECO:0000256" key="5">
    <source>
        <dbReference type="ARBA" id="ARBA00022741"/>
    </source>
</evidence>
<dbReference type="GO" id="GO:0043802">
    <property type="term" value="F:hydrogenobyrinic acid a,c-diamide synthase (glutamine-hydrolysing) activity"/>
    <property type="evidence" value="ECO:0007669"/>
    <property type="project" value="UniProtKB-UniRule"/>
</dbReference>
<dbReference type="OrthoDB" id="9764035at2"/>
<evidence type="ECO:0000259" key="11">
    <source>
        <dbReference type="Pfam" id="PF07685"/>
    </source>
</evidence>
<dbReference type="HAMAP" id="MF_00027">
    <property type="entry name" value="CobB_CbiA"/>
    <property type="match status" value="1"/>
</dbReference>
<dbReference type="InterPro" id="IPR002586">
    <property type="entry name" value="CobQ/CobB/MinD/ParA_Nub-bd_dom"/>
</dbReference>
<evidence type="ECO:0000256" key="8">
    <source>
        <dbReference type="ARBA" id="ARBA00022962"/>
    </source>
</evidence>
<dbReference type="GO" id="GO:0005524">
    <property type="term" value="F:ATP binding"/>
    <property type="evidence" value="ECO:0007669"/>
    <property type="project" value="UniProtKB-UniRule"/>
</dbReference>
<comment type="cofactor">
    <cofactor evidence="1 9">
        <name>Mg(2+)</name>
        <dbReference type="ChEBI" id="CHEBI:18420"/>
    </cofactor>
</comment>
<evidence type="ECO:0000256" key="7">
    <source>
        <dbReference type="ARBA" id="ARBA00022842"/>
    </source>
</evidence>
<dbReference type="UniPathway" id="UPA00148">
    <property type="reaction ID" value="UER00220"/>
</dbReference>
<keyword evidence="13" id="KW-1185">Reference proteome</keyword>
<comment type="domain">
    <text evidence="9">Comprises of two domains. The C-terminal domain contains the binding site for glutamine and catalyzes the hydrolysis of this substrate to glutamate and ammonia. The N-terminal domain is anticipated to bind ATP and hydrogenobyrinate and catalyzes the ultimate synthesis of the diamide product. The ammonia produced via the glutaminase domain is probably translocated to the adjacent domain via a molecular tunnel, where it reacts with an activated intermediate.</text>
</comment>
<dbReference type="InterPro" id="IPR011698">
    <property type="entry name" value="GATase_3"/>
</dbReference>
<gene>
    <name evidence="9" type="primary">cobB</name>
    <name evidence="12" type="ORF">EK403_07675</name>
</gene>
<evidence type="ECO:0000256" key="3">
    <source>
        <dbReference type="ARBA" id="ARBA00022573"/>
    </source>
</evidence>
<dbReference type="Gene3D" id="3.40.50.300">
    <property type="entry name" value="P-loop containing nucleotide triphosphate hydrolases"/>
    <property type="match status" value="1"/>
</dbReference>
<protein>
    <recommendedName>
        <fullName evidence="9">Hydrogenobyrinate a,c-diamide synthase</fullName>
        <ecNumber evidence="9">6.3.5.9</ecNumber>
    </recommendedName>
    <alternativeName>
        <fullName evidence="9">Hydrogenobyrinic acid a,c-diamide synthase</fullName>
    </alternativeName>
</protein>
<evidence type="ECO:0000256" key="4">
    <source>
        <dbReference type="ARBA" id="ARBA00022598"/>
    </source>
</evidence>
<keyword evidence="4 9" id="KW-0436">Ligase</keyword>
<dbReference type="PANTHER" id="PTHR43873">
    <property type="entry name" value="COBYRINATE A,C-DIAMIDE SYNTHASE"/>
    <property type="match status" value="1"/>
</dbReference>
<proteinExistence type="inferred from homology"/>
<dbReference type="CDD" id="cd05388">
    <property type="entry name" value="CobB_N"/>
    <property type="match status" value="1"/>
</dbReference>
<dbReference type="PROSITE" id="PS51274">
    <property type="entry name" value="GATASE_COBBQ"/>
    <property type="match status" value="1"/>
</dbReference>
<dbReference type="AlphaFoldDB" id="A0A4Q0MJW3"/>
<accession>A0A4Q0MJW3</accession>
<dbReference type="NCBIfam" id="NF002204">
    <property type="entry name" value="PRK01077.1"/>
    <property type="match status" value="1"/>
</dbReference>
<evidence type="ECO:0000256" key="1">
    <source>
        <dbReference type="ARBA" id="ARBA00001946"/>
    </source>
</evidence>
<evidence type="ECO:0000256" key="6">
    <source>
        <dbReference type="ARBA" id="ARBA00022840"/>
    </source>
</evidence>
<dbReference type="InterPro" id="IPR004484">
    <property type="entry name" value="CbiA/CobB_synth"/>
</dbReference>
<feature type="domain" description="CobQ/CobB/MinD/ParA nucleotide binding" evidence="10">
    <location>
        <begin position="5"/>
        <end position="191"/>
    </location>
</feature>
<comment type="similarity">
    <text evidence="2">Belongs to the CobB/CobQ family. CobQ subfamily.</text>
</comment>
<comment type="pathway">
    <text evidence="9">Cofactor biosynthesis; adenosylcobalamin biosynthesis; cob(II)yrinate a,c-diamide from precorrin-2 (aerobic route): step 9/10.</text>
</comment>
<dbReference type="RefSeq" id="WP_128776921.1">
    <property type="nucleotide sequence ID" value="NZ_RYFI01000006.1"/>
</dbReference>
<dbReference type="Gene3D" id="3.40.50.880">
    <property type="match status" value="1"/>
</dbReference>
<feature type="domain" description="CobB/CobQ-like glutamine amidotransferase" evidence="11">
    <location>
        <begin position="247"/>
        <end position="429"/>
    </location>
</feature>
<keyword evidence="7 9" id="KW-0460">Magnesium</keyword>
<dbReference type="Proteomes" id="UP000289708">
    <property type="component" value="Unassembled WGS sequence"/>
</dbReference>
<evidence type="ECO:0000313" key="12">
    <source>
        <dbReference type="EMBL" id="RXF73848.1"/>
    </source>
</evidence>
<keyword evidence="8 9" id="KW-0315">Glutamine amidotransferase</keyword>
<keyword evidence="6 9" id="KW-0067">ATP-binding</keyword>